<reference evidence="8 9" key="1">
    <citation type="journal article" date="2001" name="J. Bacteriol.">
        <title>Genome sequence and comparative analysis of the solvent-producing bacterium Clostridium acetobutylicum.</title>
        <authorList>
            <person name="Nolling J."/>
            <person name="Breton G."/>
            <person name="Omelchenko M.V."/>
            <person name="Makarova K.S."/>
            <person name="Zeng Q."/>
            <person name="Gibson R."/>
            <person name="Lee H.M."/>
            <person name="Dubois J."/>
            <person name="Qiu D."/>
            <person name="Hitti J."/>
            <person name="Wolf Y.I."/>
            <person name="Tatusov R.L."/>
            <person name="Sabathe F."/>
            <person name="Doucette-Stamm L."/>
            <person name="Soucaille P."/>
            <person name="Daly M.J."/>
            <person name="Bennett G.N."/>
            <person name="Koonin E.V."/>
            <person name="Smith D.R."/>
        </authorList>
    </citation>
    <scope>NUCLEOTIDE SEQUENCE [LARGE SCALE GENOMIC DNA]</scope>
    <source>
        <strain evidence="9">ATCC 824 / DSM 792 / JCM 1419 / LMG 5710 / VKM B-1787</strain>
    </source>
</reference>
<dbReference type="GO" id="GO:0009401">
    <property type="term" value="P:phosphoenolpyruvate-dependent sugar phosphotransferase system"/>
    <property type="evidence" value="ECO:0007669"/>
    <property type="project" value="UniProtKB-KW"/>
</dbReference>
<evidence type="ECO:0000256" key="2">
    <source>
        <dbReference type="ARBA" id="ARBA00022448"/>
    </source>
</evidence>
<dbReference type="KEGG" id="cac:CA_C3427"/>
<dbReference type="PROSITE" id="PS51093">
    <property type="entry name" value="PTS_EIIA_TYPE_1"/>
    <property type="match status" value="1"/>
</dbReference>
<sequence>MFKKLFSKNSNRVESVFAYASGKLLNIEDVPDPIFSEKSMGEGVAILPSDGRIVAPVDGEIILIAPTKHALALKTTLGQEILIHIGLETVMLNGQGIELLIGLGDKVVAGQNIANIDLDFIKKNASSTVIPMVITNSEEDLFDFEWEDVNEVSAGETKIFKASCK</sequence>
<dbReference type="PANTHER" id="PTHR45008:SF1">
    <property type="entry name" value="PTS SYSTEM GLUCOSE-SPECIFIC EIIA COMPONENT"/>
    <property type="match status" value="1"/>
</dbReference>
<dbReference type="InterPro" id="IPR050890">
    <property type="entry name" value="PTS_EIIA_component"/>
</dbReference>
<dbReference type="NCBIfam" id="TIGR00830">
    <property type="entry name" value="PTBA"/>
    <property type="match status" value="1"/>
</dbReference>
<dbReference type="Proteomes" id="UP000000814">
    <property type="component" value="Chromosome"/>
</dbReference>
<dbReference type="GO" id="GO:0005737">
    <property type="term" value="C:cytoplasm"/>
    <property type="evidence" value="ECO:0007669"/>
    <property type="project" value="UniProtKB-SubCell"/>
</dbReference>
<dbReference type="PIR" id="B97321">
    <property type="entry name" value="B97321"/>
</dbReference>
<keyword evidence="5" id="KW-0598">Phosphotransferase system</keyword>
<dbReference type="HOGENOM" id="CLU_012312_5_3_9"/>
<dbReference type="OrthoDB" id="92465at2"/>
<dbReference type="GeneID" id="44999922"/>
<accession>Q97DP5</accession>
<dbReference type="AlphaFoldDB" id="Q97DP5"/>
<evidence type="ECO:0000313" key="9">
    <source>
        <dbReference type="Proteomes" id="UP000000814"/>
    </source>
</evidence>
<organism evidence="8 9">
    <name type="scientific">Clostridium acetobutylicum (strain ATCC 824 / DSM 792 / JCM 1419 / IAM 19013 / LMG 5710 / NBRC 13948 / NRRL B-527 / VKM B-1787 / 2291 / W)</name>
    <dbReference type="NCBI Taxonomy" id="272562"/>
    <lineage>
        <taxon>Bacteria</taxon>
        <taxon>Bacillati</taxon>
        <taxon>Bacillota</taxon>
        <taxon>Clostridia</taxon>
        <taxon>Eubacteriales</taxon>
        <taxon>Clostridiaceae</taxon>
        <taxon>Clostridium</taxon>
    </lineage>
</organism>
<evidence type="ECO:0000313" key="8">
    <source>
        <dbReference type="EMBL" id="AAK81357.1"/>
    </source>
</evidence>
<keyword evidence="3" id="KW-0762">Sugar transport</keyword>
<protein>
    <submittedName>
        <fullName evidence="8">PTS system, (Possibly glucose-specific) IIA component</fullName>
    </submittedName>
</protein>
<gene>
    <name evidence="8" type="ordered locus">CA_C3427</name>
</gene>
<dbReference type="eggNOG" id="COG2190">
    <property type="taxonomic scope" value="Bacteria"/>
</dbReference>
<dbReference type="STRING" id="272562.CA_C3427"/>
<dbReference type="EMBL" id="AE001437">
    <property type="protein sequence ID" value="AAK81357.1"/>
    <property type="molecule type" value="Genomic_DNA"/>
</dbReference>
<dbReference type="InterPro" id="IPR011055">
    <property type="entry name" value="Dup_hybrid_motif"/>
</dbReference>
<dbReference type="RefSeq" id="WP_010966697.1">
    <property type="nucleotide sequence ID" value="NC_003030.1"/>
</dbReference>
<keyword evidence="9" id="KW-1185">Reference proteome</keyword>
<keyword evidence="6" id="KW-0418">Kinase</keyword>
<evidence type="ECO:0000256" key="5">
    <source>
        <dbReference type="ARBA" id="ARBA00022683"/>
    </source>
</evidence>
<name>Q97DP5_CLOAB</name>
<proteinExistence type="predicted"/>
<dbReference type="Gene3D" id="2.70.70.10">
    <property type="entry name" value="Glucose Permease (Domain IIA)"/>
    <property type="match status" value="1"/>
</dbReference>
<evidence type="ECO:0000256" key="4">
    <source>
        <dbReference type="ARBA" id="ARBA00022679"/>
    </source>
</evidence>
<evidence type="ECO:0000256" key="3">
    <source>
        <dbReference type="ARBA" id="ARBA00022597"/>
    </source>
</evidence>
<dbReference type="PATRIC" id="fig|272562.8.peg.3609"/>
<dbReference type="FunFam" id="2.70.70.10:FF:000001">
    <property type="entry name" value="PTS system glucose-specific IIA component"/>
    <property type="match status" value="1"/>
</dbReference>
<dbReference type="Pfam" id="PF00358">
    <property type="entry name" value="PTS_EIIA_1"/>
    <property type="match status" value="1"/>
</dbReference>
<keyword evidence="4" id="KW-0808">Transferase</keyword>
<dbReference type="GO" id="GO:0016301">
    <property type="term" value="F:kinase activity"/>
    <property type="evidence" value="ECO:0007669"/>
    <property type="project" value="UniProtKB-KW"/>
</dbReference>
<dbReference type="SUPFAM" id="SSF51261">
    <property type="entry name" value="Duplicated hybrid motif"/>
    <property type="match status" value="1"/>
</dbReference>
<evidence type="ECO:0000259" key="7">
    <source>
        <dbReference type="PROSITE" id="PS51093"/>
    </source>
</evidence>
<dbReference type="PANTHER" id="PTHR45008">
    <property type="entry name" value="PTS SYSTEM GLUCOSE-SPECIFIC EIIA COMPONENT"/>
    <property type="match status" value="1"/>
</dbReference>
<evidence type="ECO:0000256" key="1">
    <source>
        <dbReference type="ARBA" id="ARBA00004496"/>
    </source>
</evidence>
<evidence type="ECO:0000256" key="6">
    <source>
        <dbReference type="ARBA" id="ARBA00022777"/>
    </source>
</evidence>
<dbReference type="InterPro" id="IPR001127">
    <property type="entry name" value="PTS_EIIA_1_perm"/>
</dbReference>
<comment type="subcellular location">
    <subcellularLocation>
        <location evidence="1">Cytoplasm</location>
    </subcellularLocation>
</comment>
<keyword evidence="2" id="KW-0813">Transport</keyword>
<feature type="domain" description="PTS EIIA type-1" evidence="7">
    <location>
        <begin position="32"/>
        <end position="136"/>
    </location>
</feature>
<dbReference type="PROSITE" id="PS00371">
    <property type="entry name" value="PTS_EIIA_TYPE_1_HIS"/>
    <property type="match status" value="1"/>
</dbReference>